<feature type="compositionally biased region" description="Polar residues" evidence="1">
    <location>
        <begin position="599"/>
        <end position="612"/>
    </location>
</feature>
<gene>
    <name evidence="3" type="ORF">A1O5_09243</name>
</gene>
<dbReference type="EMBL" id="AMGX01000015">
    <property type="protein sequence ID" value="EXJ67896.1"/>
    <property type="molecule type" value="Genomic_DNA"/>
</dbReference>
<dbReference type="HOGENOM" id="CLU_005931_0_0_1"/>
<comment type="caution">
    <text evidence="3">The sequence shown here is derived from an EMBL/GenBank/DDBJ whole genome shotgun (WGS) entry which is preliminary data.</text>
</comment>
<dbReference type="Proteomes" id="UP000019471">
    <property type="component" value="Unassembled WGS sequence"/>
</dbReference>
<evidence type="ECO:0000313" key="4">
    <source>
        <dbReference type="Proteomes" id="UP000019471"/>
    </source>
</evidence>
<dbReference type="InterPro" id="IPR000719">
    <property type="entry name" value="Prot_kinase_dom"/>
</dbReference>
<keyword evidence="3" id="KW-0723">Serine/threonine-protein kinase</keyword>
<dbReference type="InterPro" id="IPR036465">
    <property type="entry name" value="vWFA_dom_sf"/>
</dbReference>
<keyword evidence="3" id="KW-0418">Kinase</keyword>
<evidence type="ECO:0000259" key="2">
    <source>
        <dbReference type="PROSITE" id="PS50011"/>
    </source>
</evidence>
<dbReference type="SUPFAM" id="SSF53300">
    <property type="entry name" value="vWA-like"/>
    <property type="match status" value="1"/>
</dbReference>
<dbReference type="PANTHER" id="PTHR44305">
    <property type="entry name" value="SI:DKEY-192D15.2-RELATED"/>
    <property type="match status" value="1"/>
</dbReference>
<dbReference type="GeneID" id="19193939"/>
<dbReference type="eggNOG" id="KOG0198">
    <property type="taxonomic scope" value="Eukaryota"/>
</dbReference>
<evidence type="ECO:0000313" key="3">
    <source>
        <dbReference type="EMBL" id="EXJ67896.1"/>
    </source>
</evidence>
<dbReference type="STRING" id="1182543.W9WTE4"/>
<feature type="domain" description="Protein kinase" evidence="2">
    <location>
        <begin position="176"/>
        <end position="513"/>
    </location>
</feature>
<dbReference type="Pfam" id="PF00069">
    <property type="entry name" value="Pkinase"/>
    <property type="match status" value="1"/>
</dbReference>
<dbReference type="PROSITE" id="PS50011">
    <property type="entry name" value="PROTEIN_KINASE_DOM"/>
    <property type="match status" value="1"/>
</dbReference>
<sequence>MAAEQGSPQPDLFTDPEIQSFLTWKEENSCQGITFSDGSSYTTCQFVPDRAITEYFDCSRDSSYSKVKKLVAAATIHASKPPLDVRALAKHCPKVFTILVTIGHSQYIDSFVRESTLRDSKLPFLSDKRDLFPKLGGGATFFDEFYKTQWQFCVEALSYSLAPVRFENDRILPITSMQKVDKNEGSSASVHKVTIHEEYDELCKSSNAENDPHEYVVKSYYPLGADDYYSAEVEAFRKLNESSAPMPNLIGFYGAFTQNQSRHIILEYANVGTLEDYWKKVQPPKLGQDIVTLWDNCFKLNKALVQIHENTGTDRTGRPQIFQGCHEDIKPSNILVSGDIDKKPYDVRFMLADLGLSHFSAIVESDHSVTRESRGGSQAYGAPELNRARSTNHHPHISRAPQSGDTWSLACVYSEFHVWTVDGLEGRYGVRKYRQERMSDAGVDKTMGACFHDKTGHLLGKVKTWHADSQRICAREDSITPILWEKLLKYMFEPSPSSRLRAHQVLRHSEDVIEEARHKLPPPSAYDESETAPYQQNGSRPMTPPQLPPEFQYQQLHGQSYVGYPWTPPDDHRIELPHNRDCDHSPRLAQRPGSRDADSSSLSRNGNRESSLSICGFGRDSFTHGSAGSSIYPEPQDKGLDQVKMPLHDRAQTELLASRSADVVHTSSNFHSTLMRSPTTPLDTFSRRHQPSSPGVETLLEPAELSDKARIKGKEKAVDPTPSGSTHNKAPTKSLTVRELIDWVQQTQERSKRKFRRQENFPLPHENELIGQLKKRDHVFILDDSESMDPYWPDLTQLYGSLIYMIKKKELDPNGSELRFIISDERKEEWHTTRLKNMVRDRGKSLNGESDFAHRLDEILEAYQKKLAANSDTRPISLYVFTDGRWQPGDRQLDAVARSIKRLVEYLEKRGKKEGMVGIQFIRFGNDEGGIERLRWLDEDLKEARGLARDICDTTSADGNVWKMLLGSINGYWDAD</sequence>
<feature type="compositionally biased region" description="Basic and acidic residues" evidence="1">
    <location>
        <begin position="705"/>
        <end position="718"/>
    </location>
</feature>
<dbReference type="GO" id="GO:0005524">
    <property type="term" value="F:ATP binding"/>
    <property type="evidence" value="ECO:0007669"/>
    <property type="project" value="InterPro"/>
</dbReference>
<dbReference type="AlphaFoldDB" id="W9WTE4"/>
<dbReference type="SMART" id="SM00220">
    <property type="entry name" value="S_TKc"/>
    <property type="match status" value="1"/>
</dbReference>
<feature type="compositionally biased region" description="Polar residues" evidence="1">
    <location>
        <begin position="722"/>
        <end position="732"/>
    </location>
</feature>
<accession>W9WTE4</accession>
<dbReference type="InterPro" id="IPR053083">
    <property type="entry name" value="TF_kinase-domain_protein"/>
</dbReference>
<dbReference type="GO" id="GO:0004674">
    <property type="term" value="F:protein serine/threonine kinase activity"/>
    <property type="evidence" value="ECO:0007669"/>
    <property type="project" value="UniProtKB-KW"/>
</dbReference>
<feature type="region of interest" description="Disordered" evidence="1">
    <location>
        <begin position="669"/>
        <end position="732"/>
    </location>
</feature>
<dbReference type="RefSeq" id="XP_007748012.1">
    <property type="nucleotide sequence ID" value="XM_007749822.1"/>
</dbReference>
<feature type="compositionally biased region" description="Basic and acidic residues" evidence="1">
    <location>
        <begin position="569"/>
        <end position="586"/>
    </location>
</feature>
<evidence type="ECO:0000256" key="1">
    <source>
        <dbReference type="SAM" id="MobiDB-lite"/>
    </source>
</evidence>
<reference evidence="3 4" key="1">
    <citation type="submission" date="2013-03" db="EMBL/GenBank/DDBJ databases">
        <title>The Genome Sequence of Cladophialophora psammophila CBS 110553.</title>
        <authorList>
            <consortium name="The Broad Institute Genomics Platform"/>
            <person name="Cuomo C."/>
            <person name="de Hoog S."/>
            <person name="Gorbushina A."/>
            <person name="Walker B."/>
            <person name="Young S.K."/>
            <person name="Zeng Q."/>
            <person name="Gargeya S."/>
            <person name="Fitzgerald M."/>
            <person name="Haas B."/>
            <person name="Abouelleil A."/>
            <person name="Allen A.W."/>
            <person name="Alvarado L."/>
            <person name="Arachchi H.M."/>
            <person name="Berlin A.M."/>
            <person name="Chapman S.B."/>
            <person name="Gainer-Dewar J."/>
            <person name="Goldberg J."/>
            <person name="Griggs A."/>
            <person name="Gujja S."/>
            <person name="Hansen M."/>
            <person name="Howarth C."/>
            <person name="Imamovic A."/>
            <person name="Ireland A."/>
            <person name="Larimer J."/>
            <person name="McCowan C."/>
            <person name="Murphy C."/>
            <person name="Pearson M."/>
            <person name="Poon T.W."/>
            <person name="Priest M."/>
            <person name="Roberts A."/>
            <person name="Saif S."/>
            <person name="Shea T."/>
            <person name="Sisk P."/>
            <person name="Sykes S."/>
            <person name="Wortman J."/>
            <person name="Nusbaum C."/>
            <person name="Birren B."/>
        </authorList>
    </citation>
    <scope>NUCLEOTIDE SEQUENCE [LARGE SCALE GENOMIC DNA]</scope>
    <source>
        <strain evidence="3 4">CBS 110553</strain>
    </source>
</reference>
<proteinExistence type="predicted"/>
<dbReference type="SUPFAM" id="SSF56112">
    <property type="entry name" value="Protein kinase-like (PK-like)"/>
    <property type="match status" value="1"/>
</dbReference>
<name>W9WTE4_9EURO</name>
<keyword evidence="4" id="KW-1185">Reference proteome</keyword>
<keyword evidence="3" id="KW-0808">Transferase</keyword>
<organism evidence="3 4">
    <name type="scientific">Cladophialophora psammophila CBS 110553</name>
    <dbReference type="NCBI Taxonomy" id="1182543"/>
    <lineage>
        <taxon>Eukaryota</taxon>
        <taxon>Fungi</taxon>
        <taxon>Dikarya</taxon>
        <taxon>Ascomycota</taxon>
        <taxon>Pezizomycotina</taxon>
        <taxon>Eurotiomycetes</taxon>
        <taxon>Chaetothyriomycetidae</taxon>
        <taxon>Chaetothyriales</taxon>
        <taxon>Herpotrichiellaceae</taxon>
        <taxon>Cladophialophora</taxon>
    </lineage>
</organism>
<dbReference type="PANTHER" id="PTHR44305:SF24">
    <property type="entry name" value="TYROSINE-PROTEIN KINASE C03B1.5-RELATED"/>
    <property type="match status" value="1"/>
</dbReference>
<feature type="region of interest" description="Disordered" evidence="1">
    <location>
        <begin position="518"/>
        <end position="612"/>
    </location>
</feature>
<feature type="compositionally biased region" description="Polar residues" evidence="1">
    <location>
        <begin position="669"/>
        <end position="683"/>
    </location>
</feature>
<protein>
    <submittedName>
        <fullName evidence="3">Serine/threonine protein kinase</fullName>
    </submittedName>
</protein>
<dbReference type="InterPro" id="IPR011009">
    <property type="entry name" value="Kinase-like_dom_sf"/>
</dbReference>
<dbReference type="Gene3D" id="1.10.510.10">
    <property type="entry name" value="Transferase(Phosphotransferase) domain 1"/>
    <property type="match status" value="1"/>
</dbReference>
<dbReference type="OrthoDB" id="5986190at2759"/>